<name>A0A6A5ZHF4_9PLEO</name>
<evidence type="ECO:0000256" key="2">
    <source>
        <dbReference type="ARBA" id="ARBA00010617"/>
    </source>
</evidence>
<dbReference type="PANTHER" id="PTHR47582">
    <property type="entry name" value="P450, PUTATIVE (EUROFUNG)-RELATED"/>
    <property type="match status" value="1"/>
</dbReference>
<evidence type="ECO:0000313" key="9">
    <source>
        <dbReference type="Proteomes" id="UP000799770"/>
    </source>
</evidence>
<organism evidence="8 9">
    <name type="scientific">Lophiotrema nucula</name>
    <dbReference type="NCBI Taxonomy" id="690887"/>
    <lineage>
        <taxon>Eukaryota</taxon>
        <taxon>Fungi</taxon>
        <taxon>Dikarya</taxon>
        <taxon>Ascomycota</taxon>
        <taxon>Pezizomycotina</taxon>
        <taxon>Dothideomycetes</taxon>
        <taxon>Pleosporomycetidae</taxon>
        <taxon>Pleosporales</taxon>
        <taxon>Lophiotremataceae</taxon>
        <taxon>Lophiotrema</taxon>
    </lineage>
</organism>
<keyword evidence="6" id="KW-0503">Monooxygenase</keyword>
<dbReference type="EMBL" id="ML977316">
    <property type="protein sequence ID" value="KAF2118645.1"/>
    <property type="molecule type" value="Genomic_DNA"/>
</dbReference>
<keyword evidence="3 5" id="KW-0479">Metal-binding</keyword>
<dbReference type="Gene3D" id="1.10.630.10">
    <property type="entry name" value="Cytochrome P450"/>
    <property type="match status" value="1"/>
</dbReference>
<dbReference type="InterPro" id="IPR001128">
    <property type="entry name" value="Cyt_P450"/>
</dbReference>
<protein>
    <submittedName>
        <fullName evidence="8">Cytochrome P450</fullName>
    </submittedName>
</protein>
<comment type="similarity">
    <text evidence="2 6">Belongs to the cytochrome P450 family.</text>
</comment>
<evidence type="ECO:0000256" key="1">
    <source>
        <dbReference type="ARBA" id="ARBA00001971"/>
    </source>
</evidence>
<dbReference type="InterPro" id="IPR002403">
    <property type="entry name" value="Cyt_P450_E_grp-IV"/>
</dbReference>
<gene>
    <name evidence="8" type="ORF">BDV96DRAFT_488012</name>
</gene>
<dbReference type="GO" id="GO:0020037">
    <property type="term" value="F:heme binding"/>
    <property type="evidence" value="ECO:0007669"/>
    <property type="project" value="InterPro"/>
</dbReference>
<dbReference type="InterPro" id="IPR036396">
    <property type="entry name" value="Cyt_P450_sf"/>
</dbReference>
<dbReference type="InterPro" id="IPR017972">
    <property type="entry name" value="Cyt_P450_CS"/>
</dbReference>
<dbReference type="Pfam" id="PF00067">
    <property type="entry name" value="p450"/>
    <property type="match status" value="1"/>
</dbReference>
<comment type="cofactor">
    <cofactor evidence="1 5">
        <name>heme</name>
        <dbReference type="ChEBI" id="CHEBI:30413"/>
    </cofactor>
</comment>
<accession>A0A6A5ZHF4</accession>
<dbReference type="GO" id="GO:0005506">
    <property type="term" value="F:iron ion binding"/>
    <property type="evidence" value="ECO:0007669"/>
    <property type="project" value="InterPro"/>
</dbReference>
<dbReference type="PROSITE" id="PS00086">
    <property type="entry name" value="CYTOCHROME_P450"/>
    <property type="match status" value="1"/>
</dbReference>
<evidence type="ECO:0000256" key="6">
    <source>
        <dbReference type="RuleBase" id="RU000461"/>
    </source>
</evidence>
<reference evidence="8" key="1">
    <citation type="journal article" date="2020" name="Stud. Mycol.">
        <title>101 Dothideomycetes genomes: a test case for predicting lifestyles and emergence of pathogens.</title>
        <authorList>
            <person name="Haridas S."/>
            <person name="Albert R."/>
            <person name="Binder M."/>
            <person name="Bloem J."/>
            <person name="Labutti K."/>
            <person name="Salamov A."/>
            <person name="Andreopoulos B."/>
            <person name="Baker S."/>
            <person name="Barry K."/>
            <person name="Bills G."/>
            <person name="Bluhm B."/>
            <person name="Cannon C."/>
            <person name="Castanera R."/>
            <person name="Culley D."/>
            <person name="Daum C."/>
            <person name="Ezra D."/>
            <person name="Gonzalez J."/>
            <person name="Henrissat B."/>
            <person name="Kuo A."/>
            <person name="Liang C."/>
            <person name="Lipzen A."/>
            <person name="Lutzoni F."/>
            <person name="Magnuson J."/>
            <person name="Mondo S."/>
            <person name="Nolan M."/>
            <person name="Ohm R."/>
            <person name="Pangilinan J."/>
            <person name="Park H.-J."/>
            <person name="Ramirez L."/>
            <person name="Alfaro M."/>
            <person name="Sun H."/>
            <person name="Tritt A."/>
            <person name="Yoshinaga Y."/>
            <person name="Zwiers L.-H."/>
            <person name="Turgeon B."/>
            <person name="Goodwin S."/>
            <person name="Spatafora J."/>
            <person name="Crous P."/>
            <person name="Grigoriev I."/>
        </authorList>
    </citation>
    <scope>NUCLEOTIDE SEQUENCE</scope>
    <source>
        <strain evidence="8">CBS 627.86</strain>
    </source>
</reference>
<dbReference type="InterPro" id="IPR053007">
    <property type="entry name" value="CYP450_monoxygenase_sec-met"/>
</dbReference>
<feature type="signal peptide" evidence="7">
    <location>
        <begin position="1"/>
        <end position="21"/>
    </location>
</feature>
<dbReference type="SUPFAM" id="SSF48264">
    <property type="entry name" value="Cytochrome P450"/>
    <property type="match status" value="1"/>
</dbReference>
<evidence type="ECO:0000256" key="4">
    <source>
        <dbReference type="ARBA" id="ARBA00023004"/>
    </source>
</evidence>
<keyword evidence="6" id="KW-0560">Oxidoreductase</keyword>
<evidence type="ECO:0000313" key="8">
    <source>
        <dbReference type="EMBL" id="KAF2118645.1"/>
    </source>
</evidence>
<evidence type="ECO:0000256" key="3">
    <source>
        <dbReference type="ARBA" id="ARBA00022723"/>
    </source>
</evidence>
<dbReference type="GO" id="GO:0004497">
    <property type="term" value="F:monooxygenase activity"/>
    <property type="evidence" value="ECO:0007669"/>
    <property type="project" value="UniProtKB-KW"/>
</dbReference>
<feature type="binding site" description="axial binding residue" evidence="5">
    <location>
        <position position="425"/>
    </location>
    <ligand>
        <name>heme</name>
        <dbReference type="ChEBI" id="CHEBI:30413"/>
    </ligand>
    <ligandPart>
        <name>Fe</name>
        <dbReference type="ChEBI" id="CHEBI:18248"/>
    </ligandPart>
</feature>
<dbReference type="PANTHER" id="PTHR47582:SF1">
    <property type="entry name" value="P450, PUTATIVE (EUROFUNG)-RELATED"/>
    <property type="match status" value="1"/>
</dbReference>
<evidence type="ECO:0000256" key="7">
    <source>
        <dbReference type="SAM" id="SignalP"/>
    </source>
</evidence>
<dbReference type="OrthoDB" id="1470350at2759"/>
<dbReference type="GO" id="GO:0016705">
    <property type="term" value="F:oxidoreductase activity, acting on paired donors, with incorporation or reduction of molecular oxygen"/>
    <property type="evidence" value="ECO:0007669"/>
    <property type="project" value="InterPro"/>
</dbReference>
<feature type="chain" id="PRO_5025374899" evidence="7">
    <location>
        <begin position="22"/>
        <end position="509"/>
    </location>
</feature>
<sequence length="509" mass="56088">MGGLALLVVALSFFLSSPKDSREPPELRPAIPIIGHMIGMFRYTVFYYATLRGSSNVPIFTIVLPGSKMYIISSPPLITAIQKLTKAVSFATMAAKASGRVAGCSDAALEIINNNVDLSKGPESDSFVHSFFKAIVPPLRPGSSLDAMNRIMIENISGSTNALAKRTPTRINLAKWLRREITLATTNAVYGPENPYADEENEQAFWTYEQHIMLFMIGILPSITARKGLQARAKLADAFVQYFTKEAQAKASALAQMRYSCGREWGFSVEDIARFEPGNAIALLSNTFPTAYWMLYYIFSNPKVLEDCRQEIESATKINQGNGTATHTIDVSAIKASCPILASTLQEVLRYRSVGMSVREVLEDTLLDGQYLLKKGGTVVIPSNVLHTDPAHWGADVDDFNHRRFLTKTSNPVAFRAFGGGNTLCPGRHFASTEVMALVCMFIARFEMEPVGGWPSPVVTDVKIWAQIIEPHMDLEVDIRARDLGAGKHVWEFGLTDSELQFALAAEDK</sequence>
<evidence type="ECO:0000256" key="5">
    <source>
        <dbReference type="PIRSR" id="PIRSR602403-1"/>
    </source>
</evidence>
<dbReference type="CDD" id="cd11040">
    <property type="entry name" value="CYP7_CYP8-like"/>
    <property type="match status" value="1"/>
</dbReference>
<keyword evidence="9" id="KW-1185">Reference proteome</keyword>
<keyword evidence="7" id="KW-0732">Signal</keyword>
<dbReference type="AlphaFoldDB" id="A0A6A5ZHF4"/>
<keyword evidence="5 6" id="KW-0349">Heme</keyword>
<proteinExistence type="inferred from homology"/>
<keyword evidence="4 5" id="KW-0408">Iron</keyword>
<dbReference type="Proteomes" id="UP000799770">
    <property type="component" value="Unassembled WGS sequence"/>
</dbReference>
<dbReference type="PRINTS" id="PR00465">
    <property type="entry name" value="EP450IV"/>
</dbReference>